<comment type="caution">
    <text evidence="2">The sequence shown here is derived from an EMBL/GenBank/DDBJ whole genome shotgun (WGS) entry which is preliminary data.</text>
</comment>
<keyword evidence="3" id="KW-1185">Reference proteome</keyword>
<dbReference type="AlphaFoldDB" id="A0A8J3J1E2"/>
<gene>
    <name evidence="2" type="ORF">Aru02nite_11060</name>
</gene>
<accession>A0A8J3J1E2</accession>
<sequence>MVRTLPAQIPATAHHTRTRAGGSRHARGQLCLSDVEVGAIAVTDMQDRVLVVDHEKAQPLVLVYEPRVGVHLQQANTAAHTPARAPVLVGRTGRDQRDGFVAGFMNRICHHSPIGAWAFRHPACAADWYAGHAAAGAEVGGPSQLEEQVWNAHTYHEALASYAAWRYAALIGSLRPHRPTQS</sequence>
<evidence type="ECO:0000313" key="2">
    <source>
        <dbReference type="EMBL" id="GID10217.1"/>
    </source>
</evidence>
<dbReference type="EMBL" id="BOMB01000006">
    <property type="protein sequence ID" value="GID10217.1"/>
    <property type="molecule type" value="Genomic_DNA"/>
</dbReference>
<name>A0A8J3J1E2_9ACTN</name>
<evidence type="ECO:0000313" key="3">
    <source>
        <dbReference type="Proteomes" id="UP000612808"/>
    </source>
</evidence>
<evidence type="ECO:0000256" key="1">
    <source>
        <dbReference type="SAM" id="MobiDB-lite"/>
    </source>
</evidence>
<protein>
    <submittedName>
        <fullName evidence="2">Uncharacterized protein</fullName>
    </submittedName>
</protein>
<reference evidence="2" key="1">
    <citation type="submission" date="2021-01" db="EMBL/GenBank/DDBJ databases">
        <title>Whole genome shotgun sequence of Actinocatenispora rupis NBRC 107355.</title>
        <authorList>
            <person name="Komaki H."/>
            <person name="Tamura T."/>
        </authorList>
    </citation>
    <scope>NUCLEOTIDE SEQUENCE</scope>
    <source>
        <strain evidence="2">NBRC 107355</strain>
    </source>
</reference>
<feature type="compositionally biased region" description="Basic residues" evidence="1">
    <location>
        <begin position="14"/>
        <end position="25"/>
    </location>
</feature>
<proteinExistence type="predicted"/>
<dbReference type="RefSeq" id="WP_203655423.1">
    <property type="nucleotide sequence ID" value="NZ_BAAAZM010000002.1"/>
</dbReference>
<feature type="region of interest" description="Disordered" evidence="1">
    <location>
        <begin position="1"/>
        <end position="25"/>
    </location>
</feature>
<dbReference type="Proteomes" id="UP000612808">
    <property type="component" value="Unassembled WGS sequence"/>
</dbReference>
<organism evidence="2 3">
    <name type="scientific">Actinocatenispora rupis</name>
    <dbReference type="NCBI Taxonomy" id="519421"/>
    <lineage>
        <taxon>Bacteria</taxon>
        <taxon>Bacillati</taxon>
        <taxon>Actinomycetota</taxon>
        <taxon>Actinomycetes</taxon>
        <taxon>Micromonosporales</taxon>
        <taxon>Micromonosporaceae</taxon>
        <taxon>Actinocatenispora</taxon>
    </lineage>
</organism>